<name>A0ABX9I3U7_9LACO</name>
<dbReference type="EMBL" id="QRAY01000018">
    <property type="protein sequence ID" value="RDS58905.1"/>
    <property type="molecule type" value="Genomic_DNA"/>
</dbReference>
<proteinExistence type="predicted"/>
<dbReference type="Proteomes" id="UP000254492">
    <property type="component" value="Unassembled WGS sequence"/>
</dbReference>
<comment type="caution">
    <text evidence="1">The sequence shown here is derived from an EMBL/GenBank/DDBJ whole genome shotgun (WGS) entry which is preliminary data.</text>
</comment>
<accession>A0ABX9I3U7</accession>
<organism evidence="1 2">
    <name type="scientific">Weissella thailandensis</name>
    <dbReference type="NCBI Taxonomy" id="89061"/>
    <lineage>
        <taxon>Bacteria</taxon>
        <taxon>Bacillati</taxon>
        <taxon>Bacillota</taxon>
        <taxon>Bacilli</taxon>
        <taxon>Lactobacillales</taxon>
        <taxon>Lactobacillaceae</taxon>
        <taxon>Weissella</taxon>
    </lineage>
</organism>
<protein>
    <submittedName>
        <fullName evidence="1">Uncharacterized protein</fullName>
    </submittedName>
</protein>
<sequence length="211" mass="24199">MMDFFGFLVIHDLCYSNYQKVKSNEEIMLKDDLKQTLTTINATLDTKQLNAILKPVLELGMQRGYKAAYLLIVGLSEGVQAENQPATWIDNVEHAASDDFKRLLATEQHKELNVQINSMLAEEYHAVTDHHNNQLVVESVVMPYFNGWFLGYYYALLNLISEVQAAKDAEKEIIKKQISDQAMQAVESERSKFQRQMFYKNGVLRDILSAL</sequence>
<reference evidence="1 2" key="1">
    <citation type="submission" date="2018-07" db="EMBL/GenBank/DDBJ databases">
        <title>Genome-based reclassification of Weissella jogaejeotgali as Weissella thailandensis.</title>
        <authorList>
            <person name="Chun J."/>
            <person name="Kim B.-Y."/>
            <person name="Kwak M.-J."/>
        </authorList>
    </citation>
    <scope>NUCLEOTIDE SEQUENCE [LARGE SCALE GENOMIC DNA]</scope>
    <source>
        <strain evidence="1 2">KCTC 3751</strain>
    </source>
</reference>
<evidence type="ECO:0000313" key="2">
    <source>
        <dbReference type="Proteomes" id="UP000254492"/>
    </source>
</evidence>
<gene>
    <name evidence="1" type="ORF">DWV05_08700</name>
</gene>
<keyword evidence="2" id="KW-1185">Reference proteome</keyword>
<evidence type="ECO:0000313" key="1">
    <source>
        <dbReference type="EMBL" id="RDS58905.1"/>
    </source>
</evidence>